<dbReference type="InterPro" id="IPR029903">
    <property type="entry name" value="RmlD-like-bd"/>
</dbReference>
<dbReference type="CDD" id="cd05254">
    <property type="entry name" value="dTDP_HR_like_SDR_e"/>
    <property type="match status" value="1"/>
</dbReference>
<comment type="caution">
    <text evidence="8">The sequence shown here is derived from an EMBL/GenBank/DDBJ whole genome shotgun (WGS) entry which is preliminary data.</text>
</comment>
<evidence type="ECO:0000259" key="7">
    <source>
        <dbReference type="Pfam" id="PF04321"/>
    </source>
</evidence>
<proteinExistence type="inferred from homology"/>
<accession>A0ABT4JSI1</accession>
<comment type="cofactor">
    <cofactor evidence="6">
        <name>Mg(2+)</name>
        <dbReference type="ChEBI" id="CHEBI:18420"/>
    </cofactor>
    <text evidence="6">Binds 1 Mg(2+) ion per monomer.</text>
</comment>
<comment type="catalytic activity">
    <reaction evidence="5 6">
        <text>dTDP-beta-L-rhamnose + NADP(+) = dTDP-4-dehydro-beta-L-rhamnose + NADPH + H(+)</text>
        <dbReference type="Rhea" id="RHEA:21796"/>
        <dbReference type="ChEBI" id="CHEBI:15378"/>
        <dbReference type="ChEBI" id="CHEBI:57510"/>
        <dbReference type="ChEBI" id="CHEBI:57783"/>
        <dbReference type="ChEBI" id="CHEBI:58349"/>
        <dbReference type="ChEBI" id="CHEBI:62830"/>
        <dbReference type="EC" id="1.1.1.133"/>
    </reaction>
</comment>
<comment type="pathway">
    <text evidence="1 6">Carbohydrate biosynthesis; dTDP-L-rhamnose biosynthesis.</text>
</comment>
<sequence>MVRDSDMKILVIGKNGQLGRSITEQFSLSATDNMALVSYDSSECNITDKEQIVQRIQQDRPDVIINASAYTKVDQAESEPQEADQVNHIGVMELGKVAAAHGIPVIHVSTDYVFDGDAVFPYTPEDQTNPQSVYGKTKLAGEQALQQVNPQHLIVRTAWVFSEFGNNFVKTMLRLSDKEQLSVVADQYGCPTYAGDLAKCLLTLCLAISKHEVTWGVYHFSGDAETSWHGFAQAIFSIAKSQNFIDVMPKVKAISTEEYPTLATRPKFSSLECQKLALYGIQPSNWRLALRNILPKIQ</sequence>
<organism evidence="8 9">
    <name type="scientific">Marinomonas phaeophyticola</name>
    <dbReference type="NCBI Taxonomy" id="3004091"/>
    <lineage>
        <taxon>Bacteria</taxon>
        <taxon>Pseudomonadati</taxon>
        <taxon>Pseudomonadota</taxon>
        <taxon>Gammaproteobacteria</taxon>
        <taxon>Oceanospirillales</taxon>
        <taxon>Oceanospirillaceae</taxon>
        <taxon>Marinomonas</taxon>
    </lineage>
</organism>
<keyword evidence="6 8" id="KW-0560">Oxidoreductase</keyword>
<name>A0ABT4JSI1_9GAMM</name>
<comment type="function">
    <text evidence="6">Catalyzes the reduction of dTDP-6-deoxy-L-lyxo-4-hexulose to yield dTDP-L-rhamnose.</text>
</comment>
<evidence type="ECO:0000256" key="3">
    <source>
        <dbReference type="ARBA" id="ARBA00012929"/>
    </source>
</evidence>
<dbReference type="SUPFAM" id="SSF51735">
    <property type="entry name" value="NAD(P)-binding Rossmann-fold domains"/>
    <property type="match status" value="1"/>
</dbReference>
<keyword evidence="6" id="KW-0521">NADP</keyword>
<comment type="similarity">
    <text evidence="2 6">Belongs to the dTDP-4-dehydrorhamnose reductase family.</text>
</comment>
<dbReference type="Pfam" id="PF04321">
    <property type="entry name" value="RmlD_sub_bind"/>
    <property type="match status" value="1"/>
</dbReference>
<dbReference type="InterPro" id="IPR036291">
    <property type="entry name" value="NAD(P)-bd_dom_sf"/>
</dbReference>
<evidence type="ECO:0000256" key="1">
    <source>
        <dbReference type="ARBA" id="ARBA00004781"/>
    </source>
</evidence>
<dbReference type="InterPro" id="IPR005913">
    <property type="entry name" value="dTDP_dehydrorham_reduct"/>
</dbReference>
<dbReference type="EMBL" id="JAPUBN010000013">
    <property type="protein sequence ID" value="MCZ2721341.1"/>
    <property type="molecule type" value="Genomic_DNA"/>
</dbReference>
<dbReference type="PANTHER" id="PTHR10491">
    <property type="entry name" value="DTDP-4-DEHYDRORHAMNOSE REDUCTASE"/>
    <property type="match status" value="1"/>
</dbReference>
<dbReference type="Gene3D" id="3.90.25.10">
    <property type="entry name" value="UDP-galactose 4-epimerase, domain 1"/>
    <property type="match status" value="1"/>
</dbReference>
<dbReference type="PANTHER" id="PTHR10491:SF4">
    <property type="entry name" value="METHIONINE ADENOSYLTRANSFERASE 2 SUBUNIT BETA"/>
    <property type="match status" value="1"/>
</dbReference>
<keyword evidence="9" id="KW-1185">Reference proteome</keyword>
<evidence type="ECO:0000256" key="6">
    <source>
        <dbReference type="RuleBase" id="RU364082"/>
    </source>
</evidence>
<reference evidence="8" key="1">
    <citation type="submission" date="2022-12" db="EMBL/GenBank/DDBJ databases">
        <title>Marinomonas 15G1-11 sp. nov, isolated from marine algae.</title>
        <authorList>
            <person name="Butt M."/>
            <person name="Choi D.G."/>
            <person name="Kim J.M."/>
            <person name="Lee J.K."/>
            <person name="Baek J.H."/>
            <person name="Jeon C.O."/>
        </authorList>
    </citation>
    <scope>NUCLEOTIDE SEQUENCE</scope>
    <source>
        <strain evidence="8">15G1-11</strain>
    </source>
</reference>
<dbReference type="RefSeq" id="WP_269124810.1">
    <property type="nucleotide sequence ID" value="NZ_JAPUBN010000013.1"/>
</dbReference>
<evidence type="ECO:0000256" key="4">
    <source>
        <dbReference type="ARBA" id="ARBA00017099"/>
    </source>
</evidence>
<dbReference type="Gene3D" id="3.40.50.720">
    <property type="entry name" value="NAD(P)-binding Rossmann-like Domain"/>
    <property type="match status" value="1"/>
</dbReference>
<gene>
    <name evidence="8" type="primary">rfbD</name>
    <name evidence="8" type="ORF">O1D97_06685</name>
</gene>
<dbReference type="EC" id="1.1.1.133" evidence="3 6"/>
<feature type="domain" description="RmlD-like substrate binding" evidence="7">
    <location>
        <begin position="7"/>
        <end position="296"/>
    </location>
</feature>
<dbReference type="Proteomes" id="UP001149719">
    <property type="component" value="Unassembled WGS sequence"/>
</dbReference>
<dbReference type="GO" id="GO:0008831">
    <property type="term" value="F:dTDP-4-dehydrorhamnose reductase activity"/>
    <property type="evidence" value="ECO:0007669"/>
    <property type="project" value="UniProtKB-EC"/>
</dbReference>
<protein>
    <recommendedName>
        <fullName evidence="4 6">dTDP-4-dehydrorhamnose reductase</fullName>
        <ecNumber evidence="3 6">1.1.1.133</ecNumber>
    </recommendedName>
</protein>
<dbReference type="NCBIfam" id="TIGR01214">
    <property type="entry name" value="rmlD"/>
    <property type="match status" value="1"/>
</dbReference>
<evidence type="ECO:0000313" key="9">
    <source>
        <dbReference type="Proteomes" id="UP001149719"/>
    </source>
</evidence>
<evidence type="ECO:0000313" key="8">
    <source>
        <dbReference type="EMBL" id="MCZ2721341.1"/>
    </source>
</evidence>
<evidence type="ECO:0000256" key="5">
    <source>
        <dbReference type="ARBA" id="ARBA00048200"/>
    </source>
</evidence>
<evidence type="ECO:0000256" key="2">
    <source>
        <dbReference type="ARBA" id="ARBA00010944"/>
    </source>
</evidence>